<dbReference type="FunFam" id="1.10.8.60:FF:000021">
    <property type="entry name" value="Replication factor C subunit 1"/>
    <property type="match status" value="1"/>
</dbReference>
<dbReference type="Pfam" id="PF08519">
    <property type="entry name" value="RFC1"/>
    <property type="match status" value="1"/>
</dbReference>
<evidence type="ECO:0000256" key="1">
    <source>
        <dbReference type="ARBA" id="ARBA00004123"/>
    </source>
</evidence>
<dbReference type="Proteomes" id="UP001214603">
    <property type="component" value="Chromosome 8"/>
</dbReference>
<dbReference type="InterPro" id="IPR003593">
    <property type="entry name" value="AAA+_ATPase"/>
</dbReference>
<name>A0AAF0IT89_9BASI</name>
<dbReference type="InterPro" id="IPR008921">
    <property type="entry name" value="DNA_pol3_clamp-load_cplx_C"/>
</dbReference>
<evidence type="ECO:0000256" key="2">
    <source>
        <dbReference type="ARBA" id="ARBA00006116"/>
    </source>
</evidence>
<dbReference type="FunFam" id="3.40.50.10190:FF:000001">
    <property type="entry name" value="Replication factor C subunit 1"/>
    <property type="match status" value="1"/>
</dbReference>
<feature type="compositionally biased region" description="Basic residues" evidence="10">
    <location>
        <begin position="687"/>
        <end position="696"/>
    </location>
</feature>
<keyword evidence="5" id="KW-0235">DNA replication</keyword>
<comment type="similarity">
    <text evidence="2">Belongs to the activator 1 large subunit family.</text>
</comment>
<evidence type="ECO:0000256" key="10">
    <source>
        <dbReference type="SAM" id="MobiDB-lite"/>
    </source>
</evidence>
<dbReference type="SMART" id="SM00292">
    <property type="entry name" value="BRCT"/>
    <property type="match status" value="1"/>
</dbReference>
<evidence type="ECO:0000256" key="4">
    <source>
        <dbReference type="ARBA" id="ARBA00022553"/>
    </source>
</evidence>
<dbReference type="GO" id="GO:0005524">
    <property type="term" value="F:ATP binding"/>
    <property type="evidence" value="ECO:0007669"/>
    <property type="project" value="UniProtKB-KW"/>
</dbReference>
<keyword evidence="9" id="KW-0539">Nucleus</keyword>
<dbReference type="GO" id="GO:0006281">
    <property type="term" value="P:DNA repair"/>
    <property type="evidence" value="ECO:0007669"/>
    <property type="project" value="InterPro"/>
</dbReference>
<dbReference type="SUPFAM" id="SSF48019">
    <property type="entry name" value="post-AAA+ oligomerization domain-like"/>
    <property type="match status" value="1"/>
</dbReference>
<dbReference type="Pfam" id="PF00533">
    <property type="entry name" value="BRCT"/>
    <property type="match status" value="1"/>
</dbReference>
<dbReference type="Pfam" id="PF00004">
    <property type="entry name" value="AAA"/>
    <property type="match status" value="1"/>
</dbReference>
<dbReference type="GO" id="GO:0003677">
    <property type="term" value="F:DNA binding"/>
    <property type="evidence" value="ECO:0007669"/>
    <property type="project" value="UniProtKB-KW"/>
</dbReference>
<evidence type="ECO:0000256" key="5">
    <source>
        <dbReference type="ARBA" id="ARBA00022705"/>
    </source>
</evidence>
<dbReference type="Gene3D" id="3.40.50.10190">
    <property type="entry name" value="BRCT domain"/>
    <property type="match status" value="1"/>
</dbReference>
<protein>
    <recommendedName>
        <fullName evidence="3">Replication factor C subunit 1</fullName>
    </recommendedName>
</protein>
<comment type="subcellular location">
    <subcellularLocation>
        <location evidence="1">Nucleus</location>
    </subcellularLocation>
</comment>
<dbReference type="PROSITE" id="PS50172">
    <property type="entry name" value="BRCT"/>
    <property type="match status" value="1"/>
</dbReference>
<reference evidence="12" key="1">
    <citation type="submission" date="2023-03" db="EMBL/GenBank/DDBJ databases">
        <title>Mating type loci evolution in Malassezia.</title>
        <authorList>
            <person name="Coelho M.A."/>
        </authorList>
    </citation>
    <scope>NUCLEOTIDE SEQUENCE</scope>
    <source>
        <strain evidence="12">CBS 7876</strain>
    </source>
</reference>
<proteinExistence type="inferred from homology"/>
<dbReference type="GO" id="GO:0005663">
    <property type="term" value="C:DNA replication factor C complex"/>
    <property type="evidence" value="ECO:0007669"/>
    <property type="project" value="InterPro"/>
</dbReference>
<dbReference type="PANTHER" id="PTHR23389:SF6">
    <property type="entry name" value="REPLICATION FACTOR C SUBUNIT 1"/>
    <property type="match status" value="1"/>
</dbReference>
<dbReference type="SUPFAM" id="SSF52540">
    <property type="entry name" value="P-loop containing nucleoside triphosphate hydrolases"/>
    <property type="match status" value="1"/>
</dbReference>
<organism evidence="12 13">
    <name type="scientific">Malassezia obtusa</name>
    <dbReference type="NCBI Taxonomy" id="76774"/>
    <lineage>
        <taxon>Eukaryota</taxon>
        <taxon>Fungi</taxon>
        <taxon>Dikarya</taxon>
        <taxon>Basidiomycota</taxon>
        <taxon>Ustilaginomycotina</taxon>
        <taxon>Malasseziomycetes</taxon>
        <taxon>Malasseziales</taxon>
        <taxon>Malasseziaceae</taxon>
        <taxon>Malassezia</taxon>
    </lineage>
</organism>
<evidence type="ECO:0000256" key="8">
    <source>
        <dbReference type="ARBA" id="ARBA00023125"/>
    </source>
</evidence>
<dbReference type="AlphaFoldDB" id="A0AAF0IT89"/>
<evidence type="ECO:0000259" key="11">
    <source>
        <dbReference type="PROSITE" id="PS50172"/>
    </source>
</evidence>
<dbReference type="GO" id="GO:0003689">
    <property type="term" value="F:DNA clamp loader activity"/>
    <property type="evidence" value="ECO:0007669"/>
    <property type="project" value="InterPro"/>
</dbReference>
<dbReference type="PANTHER" id="PTHR23389">
    <property type="entry name" value="CHROMOSOME TRANSMISSION FIDELITY FACTOR 18"/>
    <property type="match status" value="1"/>
</dbReference>
<keyword evidence="4" id="KW-0597">Phosphoprotein</keyword>
<dbReference type="FunFam" id="1.20.272.10:FF:000005">
    <property type="entry name" value="Replication factor C subunit 1"/>
    <property type="match status" value="1"/>
</dbReference>
<accession>A0AAF0IT89</accession>
<feature type="region of interest" description="Disordered" evidence="10">
    <location>
        <begin position="662"/>
        <end position="696"/>
    </location>
</feature>
<dbReference type="InterPro" id="IPR003959">
    <property type="entry name" value="ATPase_AAA_core"/>
</dbReference>
<dbReference type="Gene3D" id="1.20.272.10">
    <property type="match status" value="1"/>
</dbReference>
<sequence length="696" mass="76595">MPVPEGAPNCLAGLTLVFTGELSSLSRDDAVDLAKRYGAKVTSAPSSKTSYVVLGENAGAKKLEVIQKNKLRTLTEDGFLALIAERGAQALDPKVVQKMKDEEKKIQQAARALAPEPDAPAGQLWTSKYAPKQLRELVGNKSNIDKLQAWLRDFPRSRQAHFKKPGPNATNTFRAMLISGPPGVGKTTAVHLVCRLEGYQVLELNASDTRSKKLLETALTDTIGNRSIQGWCAAPGADVPVTDRTVIVMDEVDGMSGGDRGGVGAINALIRKTQVPIICICNDRRNPKMQPLYSTTFNMTFAKPTVQAIRSRMLSIAFREKLQIPAEVMDQLIVAAQSDLRLVTNMLATWKLSQNAMSFDESKRFGAQNQKPTLQTPFSLYAELSSSQRFGPLNRQSLNDKLDYYFQDHSIVPLMVEENYLKTNPARVQKESGPLRDWHHLQLLARASASISDGDLIDTLMHGPQQHWSLMPLHGIASSVRPCSFVYGHGGFPSFPAFLGQNSKRQRLQRELVDLQTRMRLRSSGTKDDVRQNYLSALLAKLADPLVQHAQGGIDEVIDTMDDYFLIPEDRDTAVELEVGEAPDTREDRLKKLPAPVKAAFTRAYNGRSQYVACSRSPVAFQRTANVPAAAQKTKALRAEGVPDNEEAYGVRVLLTQVDEEVAEPADVVSDEEDTKDPLVRATASKPKGKRKAKGA</sequence>
<dbReference type="Gene3D" id="3.40.50.300">
    <property type="entry name" value="P-loop containing nucleotide triphosphate hydrolases"/>
    <property type="match status" value="1"/>
</dbReference>
<evidence type="ECO:0000256" key="9">
    <source>
        <dbReference type="ARBA" id="ARBA00023242"/>
    </source>
</evidence>
<dbReference type="GO" id="GO:0005634">
    <property type="term" value="C:nucleus"/>
    <property type="evidence" value="ECO:0007669"/>
    <property type="project" value="UniProtKB-SubCell"/>
</dbReference>
<dbReference type="Gene3D" id="1.10.8.60">
    <property type="match status" value="1"/>
</dbReference>
<feature type="compositionally biased region" description="Acidic residues" evidence="10">
    <location>
        <begin position="662"/>
        <end position="675"/>
    </location>
</feature>
<dbReference type="PIRSF" id="PIRSF036578">
    <property type="entry name" value="RFC1"/>
    <property type="match status" value="1"/>
</dbReference>
<dbReference type="Pfam" id="PF25361">
    <property type="entry name" value="AAA_lid_RFC1"/>
    <property type="match status" value="1"/>
</dbReference>
<keyword evidence="6" id="KW-0547">Nucleotide-binding</keyword>
<evidence type="ECO:0000313" key="13">
    <source>
        <dbReference type="Proteomes" id="UP001214603"/>
    </source>
</evidence>
<dbReference type="InterPro" id="IPR036420">
    <property type="entry name" value="BRCT_dom_sf"/>
</dbReference>
<dbReference type="InterPro" id="IPR001357">
    <property type="entry name" value="BRCT_dom"/>
</dbReference>
<evidence type="ECO:0000256" key="6">
    <source>
        <dbReference type="ARBA" id="ARBA00022741"/>
    </source>
</evidence>
<dbReference type="SUPFAM" id="SSF52113">
    <property type="entry name" value="BRCT domain"/>
    <property type="match status" value="1"/>
</dbReference>
<evidence type="ECO:0000256" key="7">
    <source>
        <dbReference type="ARBA" id="ARBA00022840"/>
    </source>
</evidence>
<feature type="domain" description="BRCT" evidence="11">
    <location>
        <begin position="6"/>
        <end position="96"/>
    </location>
</feature>
<dbReference type="GO" id="GO:0006271">
    <property type="term" value="P:DNA strand elongation involved in DNA replication"/>
    <property type="evidence" value="ECO:0007669"/>
    <property type="project" value="UniProtKB-ARBA"/>
</dbReference>
<dbReference type="SMART" id="SM00382">
    <property type="entry name" value="AAA"/>
    <property type="match status" value="1"/>
</dbReference>
<dbReference type="InterPro" id="IPR027417">
    <property type="entry name" value="P-loop_NTPase"/>
</dbReference>
<dbReference type="EMBL" id="CP119941">
    <property type="protein sequence ID" value="WFD04352.1"/>
    <property type="molecule type" value="Genomic_DNA"/>
</dbReference>
<dbReference type="InterPro" id="IPR012178">
    <property type="entry name" value="RFC1"/>
</dbReference>
<dbReference type="FunFam" id="3.40.50.300:FF:000395">
    <property type="entry name" value="Replication factor C subunit 1"/>
    <property type="match status" value="1"/>
</dbReference>
<keyword evidence="7" id="KW-0067">ATP-binding</keyword>
<keyword evidence="8" id="KW-0238">DNA-binding</keyword>
<keyword evidence="13" id="KW-1185">Reference proteome</keyword>
<dbReference type="GO" id="GO:0016887">
    <property type="term" value="F:ATP hydrolysis activity"/>
    <property type="evidence" value="ECO:0007669"/>
    <property type="project" value="InterPro"/>
</dbReference>
<evidence type="ECO:0000313" key="12">
    <source>
        <dbReference type="EMBL" id="WFD04352.1"/>
    </source>
</evidence>
<evidence type="ECO:0000256" key="3">
    <source>
        <dbReference type="ARBA" id="ARBA00020401"/>
    </source>
</evidence>
<dbReference type="InterPro" id="IPR013725">
    <property type="entry name" value="DNA_replication_fac_RFC1_C"/>
</dbReference>
<gene>
    <name evidence="12" type="primary">rfc1</name>
    <name evidence="12" type="ORF">MOBT1_003059</name>
</gene>
<dbReference type="CDD" id="cd00009">
    <property type="entry name" value="AAA"/>
    <property type="match status" value="1"/>
</dbReference>